<proteinExistence type="predicted"/>
<dbReference type="RefSeq" id="WP_351958305.1">
    <property type="nucleotide sequence ID" value="NZ_JBEOZM010000008.1"/>
</dbReference>
<organism evidence="2 3">
    <name type="scientific">Streptomyces sp. 900105755</name>
    <dbReference type="NCBI Taxonomy" id="3154389"/>
    <lineage>
        <taxon>Bacteria</taxon>
        <taxon>Bacillati</taxon>
        <taxon>Actinomycetota</taxon>
        <taxon>Actinomycetes</taxon>
        <taxon>Kitasatosporales</taxon>
        <taxon>Streptomycetaceae</taxon>
        <taxon>Streptomyces</taxon>
    </lineage>
</organism>
<evidence type="ECO:0008006" key="4">
    <source>
        <dbReference type="Google" id="ProtNLM"/>
    </source>
</evidence>
<evidence type="ECO:0000313" key="3">
    <source>
        <dbReference type="Proteomes" id="UP001490365"/>
    </source>
</evidence>
<sequence length="327" mass="34614">MVLGSSDPLAWAEFTPGGGSGTETQVSGDQKDGKVSATAGGVVYDLSKNGSGTSTGAMTPTTTWTPPACYYAPKYDPAALEAYLTPIWAADSTGYEWDATQRDRYVNGKPYKDFNKDKAGKGYWWDSYVTKGREGDPGALDCTKPIFWVDTGDKPPADVPQAVTPEILSQLAYNEIRVPSTKVTLAPADKTKVNLPTWAWLDGAEFKPVSVTASVPVLGISATTTARPYSLKIDPGTSDAVTYPASGVCEFKNGGIGEAYAKGKAGETPPCGVKYLHSSGTGSYPLKATITWHITWKGTGSPGGRLDDGTFGATQDVIVQEIQSVNR</sequence>
<dbReference type="Proteomes" id="UP001490365">
    <property type="component" value="Unassembled WGS sequence"/>
</dbReference>
<name>A0ABV1TJ76_9ACTN</name>
<comment type="caution">
    <text evidence="2">The sequence shown here is derived from an EMBL/GenBank/DDBJ whole genome shotgun (WGS) entry which is preliminary data.</text>
</comment>
<dbReference type="EMBL" id="JBEOZM010000008">
    <property type="protein sequence ID" value="MER6269749.1"/>
    <property type="molecule type" value="Genomic_DNA"/>
</dbReference>
<feature type="region of interest" description="Disordered" evidence="1">
    <location>
        <begin position="1"/>
        <end position="34"/>
    </location>
</feature>
<reference evidence="2 3" key="1">
    <citation type="submission" date="2024-06" db="EMBL/GenBank/DDBJ databases">
        <title>The Natural Products Discovery Center: Release of the First 8490 Sequenced Strains for Exploring Actinobacteria Biosynthetic Diversity.</title>
        <authorList>
            <person name="Kalkreuter E."/>
            <person name="Kautsar S.A."/>
            <person name="Yang D."/>
            <person name="Bader C.D."/>
            <person name="Teijaro C.N."/>
            <person name="Fluegel L."/>
            <person name="Davis C.M."/>
            <person name="Simpson J.R."/>
            <person name="Lauterbach L."/>
            <person name="Steele A.D."/>
            <person name="Gui C."/>
            <person name="Meng S."/>
            <person name="Li G."/>
            <person name="Viehrig K."/>
            <person name="Ye F."/>
            <person name="Su P."/>
            <person name="Kiefer A.F."/>
            <person name="Nichols A."/>
            <person name="Cepeda A.J."/>
            <person name="Yan W."/>
            <person name="Fan B."/>
            <person name="Jiang Y."/>
            <person name="Adhikari A."/>
            <person name="Zheng C.-J."/>
            <person name="Schuster L."/>
            <person name="Cowan T.M."/>
            <person name="Smanski M.J."/>
            <person name="Chevrette M.G."/>
            <person name="De Carvalho L.P.S."/>
            <person name="Shen B."/>
        </authorList>
    </citation>
    <scope>NUCLEOTIDE SEQUENCE [LARGE SCALE GENOMIC DNA]</scope>
    <source>
        <strain evidence="2 3">NPDC001694</strain>
    </source>
</reference>
<protein>
    <recommendedName>
        <fullName evidence="4">Enoyl reductase</fullName>
    </recommendedName>
</protein>
<keyword evidence="3" id="KW-1185">Reference proteome</keyword>
<evidence type="ECO:0000313" key="2">
    <source>
        <dbReference type="EMBL" id="MER6269749.1"/>
    </source>
</evidence>
<accession>A0ABV1TJ76</accession>
<evidence type="ECO:0000256" key="1">
    <source>
        <dbReference type="SAM" id="MobiDB-lite"/>
    </source>
</evidence>
<gene>
    <name evidence="2" type="ORF">ABT211_21005</name>
</gene>